<protein>
    <submittedName>
        <fullName evidence="2">DUF2905 family protein</fullName>
    </submittedName>
</protein>
<feature type="transmembrane region" description="Helical" evidence="1">
    <location>
        <begin position="9"/>
        <end position="29"/>
    </location>
</feature>
<dbReference type="Proteomes" id="UP000488936">
    <property type="component" value="Unassembled WGS sequence"/>
</dbReference>
<dbReference type="AlphaFoldDB" id="A0A7K1GN40"/>
<reference evidence="2 3" key="1">
    <citation type="journal article" date="2006" name="Int. J. Syst. Evol. Microbiol.">
        <title>Myroides pelagicus sp. nov., isolated from seawater in Thailand.</title>
        <authorList>
            <person name="Yoon J."/>
            <person name="Maneerat S."/>
            <person name="Kawai F."/>
            <person name="Yokota A."/>
        </authorList>
    </citation>
    <scope>NUCLEOTIDE SEQUENCE [LARGE SCALE GENOMIC DNA]</scope>
    <source>
        <strain evidence="2 3">SM1T</strain>
    </source>
</reference>
<dbReference type="EMBL" id="WMJY01000011">
    <property type="protein sequence ID" value="MTH29634.1"/>
    <property type="molecule type" value="Genomic_DNA"/>
</dbReference>
<organism evidence="2 3">
    <name type="scientific">Myroides pelagicus</name>
    <dbReference type="NCBI Taxonomy" id="270914"/>
    <lineage>
        <taxon>Bacteria</taxon>
        <taxon>Pseudomonadati</taxon>
        <taxon>Bacteroidota</taxon>
        <taxon>Flavobacteriia</taxon>
        <taxon>Flavobacteriales</taxon>
        <taxon>Flavobacteriaceae</taxon>
        <taxon>Myroides</taxon>
    </lineage>
</organism>
<dbReference type="RefSeq" id="WP_162521581.1">
    <property type="nucleotide sequence ID" value="NZ_WMJY01000011.1"/>
</dbReference>
<name>A0A7K1GN40_9FLAO</name>
<dbReference type="PANTHER" id="PTHR36443:SF1">
    <property type="entry name" value="BSR5223 PROTEIN"/>
    <property type="match status" value="1"/>
</dbReference>
<keyword evidence="3" id="KW-1185">Reference proteome</keyword>
<feature type="transmembrane region" description="Helical" evidence="1">
    <location>
        <begin position="49"/>
        <end position="70"/>
    </location>
</feature>
<proteinExistence type="predicted"/>
<keyword evidence="1" id="KW-0472">Membrane</keyword>
<dbReference type="PANTHER" id="PTHR36443">
    <property type="entry name" value="BSR5223 PROTEIN"/>
    <property type="match status" value="1"/>
</dbReference>
<evidence type="ECO:0000256" key="1">
    <source>
        <dbReference type="SAM" id="Phobius"/>
    </source>
</evidence>
<keyword evidence="1" id="KW-0812">Transmembrane</keyword>
<comment type="caution">
    <text evidence="2">The sequence shown here is derived from an EMBL/GenBank/DDBJ whole genome shotgun (WGS) entry which is preliminary data.</text>
</comment>
<evidence type="ECO:0000313" key="3">
    <source>
        <dbReference type="Proteomes" id="UP000488936"/>
    </source>
</evidence>
<dbReference type="InterPro" id="IPR021320">
    <property type="entry name" value="DUF2905"/>
</dbReference>
<gene>
    <name evidence="2" type="ORF">GJV77_06845</name>
</gene>
<evidence type="ECO:0000313" key="2">
    <source>
        <dbReference type="EMBL" id="MTH29634.1"/>
    </source>
</evidence>
<keyword evidence="1" id="KW-1133">Transmembrane helix</keyword>
<sequence>MFTTKGKSLIFIGCLTIIIEPLIQFTSFSLNGSGKLPSDVHIQRPGFSFFMPITSMIIVSIVSIGSLWIYRRFFN</sequence>
<accession>A0A7K1GN40</accession>
<dbReference type="Pfam" id="PF11146">
    <property type="entry name" value="DUF2905"/>
    <property type="match status" value="1"/>
</dbReference>